<keyword evidence="2" id="KW-1185">Reference proteome</keyword>
<reference evidence="1 2" key="1">
    <citation type="submission" date="2023-11" db="EMBL/GenBank/DDBJ databases">
        <title>Coraliomargarita sp. nov., isolated from marine algae.</title>
        <authorList>
            <person name="Lee J.K."/>
            <person name="Baek J.H."/>
            <person name="Kim J.M."/>
            <person name="Choi D.G."/>
            <person name="Jeon C.O."/>
        </authorList>
    </citation>
    <scope>NUCLEOTIDE SEQUENCE [LARGE SCALE GENOMIC DNA]</scope>
    <source>
        <strain evidence="1 2">J2-16</strain>
    </source>
</reference>
<dbReference type="Proteomes" id="UP001324993">
    <property type="component" value="Chromosome"/>
</dbReference>
<gene>
    <name evidence="1" type="ORF">SH580_08670</name>
</gene>
<organism evidence="1 2">
    <name type="scientific">Coraliomargarita algicola</name>
    <dbReference type="NCBI Taxonomy" id="3092156"/>
    <lineage>
        <taxon>Bacteria</taxon>
        <taxon>Pseudomonadati</taxon>
        <taxon>Verrucomicrobiota</taxon>
        <taxon>Opitutia</taxon>
        <taxon>Puniceicoccales</taxon>
        <taxon>Coraliomargaritaceae</taxon>
        <taxon>Coraliomargarita</taxon>
    </lineage>
</organism>
<protein>
    <submittedName>
        <fullName evidence="1">Uncharacterized protein</fullName>
    </submittedName>
</protein>
<dbReference type="RefSeq" id="WP_319834607.1">
    <property type="nucleotide sequence ID" value="NZ_CP138858.1"/>
</dbReference>
<evidence type="ECO:0000313" key="1">
    <source>
        <dbReference type="EMBL" id="WPJ97783.1"/>
    </source>
</evidence>
<accession>A0ABZ0RRI3</accession>
<name>A0ABZ0RRI3_9BACT</name>
<evidence type="ECO:0000313" key="2">
    <source>
        <dbReference type="Proteomes" id="UP001324993"/>
    </source>
</evidence>
<proteinExistence type="predicted"/>
<dbReference type="EMBL" id="CP138858">
    <property type="protein sequence ID" value="WPJ97783.1"/>
    <property type="molecule type" value="Genomic_DNA"/>
</dbReference>
<sequence>MSVCSPLIFPVFCAHVLLLAYLVPLVGHGQWYVAAEDEAYYDAYADGWQTGDWGGRGFKGWQLFAPEYGIAGEEQYAGFFIADADQEADLGAAAREGRAFGIYANGTGFEETVAFRSFERPLIAGDVFSLRFEFDGFGHKFERDAEGVSSVGIALRHADTATDLSELSQGRALVLAVIEGLSTYQILDAGGRFNTRVFLDPAGIEIGVTIGEAGLYKLQITTLSDQVLHEFPQRRMSLPVAEDAPVRIKSFALFNLNGGVHNAYYGAFQISRLEGDR</sequence>